<dbReference type="EMBL" id="QSIS01000005">
    <property type="protein sequence ID" value="RHD09559.1"/>
    <property type="molecule type" value="Genomic_DNA"/>
</dbReference>
<dbReference type="EMBL" id="QSHM01000007">
    <property type="protein sequence ID" value="RHC13179.1"/>
    <property type="molecule type" value="Genomic_DNA"/>
</dbReference>
<dbReference type="OrthoDB" id="9803495at2"/>
<evidence type="ECO:0000256" key="1">
    <source>
        <dbReference type="ARBA" id="ARBA00010692"/>
    </source>
</evidence>
<evidence type="ECO:0000313" key="8">
    <source>
        <dbReference type="EMBL" id="RHD09559.1"/>
    </source>
</evidence>
<dbReference type="EMBL" id="WKRD01000007">
    <property type="protein sequence ID" value="MSC57850.1"/>
    <property type="molecule type" value="Genomic_DNA"/>
</dbReference>
<keyword evidence="2" id="KW-1003">Cell membrane</keyword>
<dbReference type="GO" id="GO:0005886">
    <property type="term" value="C:plasma membrane"/>
    <property type="evidence" value="ECO:0007669"/>
    <property type="project" value="UniProtKB-SubCell"/>
</dbReference>
<evidence type="ECO:0000313" key="13">
    <source>
        <dbReference type="Proteomes" id="UP000285201"/>
    </source>
</evidence>
<evidence type="ECO:0000313" key="9">
    <source>
        <dbReference type="EMBL" id="RHL70996.1"/>
    </source>
</evidence>
<evidence type="ECO:0000313" key="15">
    <source>
        <dbReference type="Proteomes" id="UP000481964"/>
    </source>
</evidence>
<organism evidence="4 10">
    <name type="scientific">Lachnospira eligens</name>
    <dbReference type="NCBI Taxonomy" id="39485"/>
    <lineage>
        <taxon>Bacteria</taxon>
        <taxon>Bacillati</taxon>
        <taxon>Bacillota</taxon>
        <taxon>Clostridia</taxon>
        <taxon>Lachnospirales</taxon>
        <taxon>Lachnospiraceae</taxon>
        <taxon>Lachnospira</taxon>
    </lineage>
</organism>
<keyword evidence="2 3" id="KW-0472">Membrane</keyword>
<comment type="similarity">
    <text evidence="1 2">Belongs to the BioY family.</text>
</comment>
<evidence type="ECO:0000313" key="7">
    <source>
        <dbReference type="EMBL" id="RHC13179.1"/>
    </source>
</evidence>
<evidence type="ECO:0000313" key="14">
    <source>
        <dbReference type="Proteomes" id="UP000285844"/>
    </source>
</evidence>
<dbReference type="PANTHER" id="PTHR34295:SF1">
    <property type="entry name" value="BIOTIN TRANSPORTER BIOY"/>
    <property type="match status" value="1"/>
</dbReference>
<sequence length="185" mass="19684">MKSKKVTIYQLTFMAMMAAVTCILGPLSVPIGQIPISLTNLVIYFTVFVLGIWAGTGSYGIYLLLGAVGLPVFSGFAGGLGKLLGPTGGYLIGFIFMALIGGAVIELSHRNIFLTMLGWVVGTAVAYAFGTVWFVYLMKCSVTYALTVCVYPFIGFDIVKIVIATLLGKTVRYAITKAGLIQKAA</sequence>
<keyword evidence="3" id="KW-1133">Transmembrane helix</keyword>
<keyword evidence="2" id="KW-0813">Transport</keyword>
<dbReference type="Proteomes" id="UP000095780">
    <property type="component" value="Unassembled WGS sequence"/>
</dbReference>
<feature type="transmembrane region" description="Helical" evidence="3">
    <location>
        <begin position="112"/>
        <end position="136"/>
    </location>
</feature>
<dbReference type="AlphaFoldDB" id="A0A174Z0L7"/>
<dbReference type="PIRSF" id="PIRSF016661">
    <property type="entry name" value="BioY"/>
    <property type="match status" value="1"/>
</dbReference>
<protein>
    <recommendedName>
        <fullName evidence="2">Biotin transporter</fullName>
    </recommendedName>
</protein>
<reference evidence="6 15" key="3">
    <citation type="journal article" date="2019" name="Nat. Med.">
        <title>A library of human gut bacterial isolates paired with longitudinal multiomics data enables mechanistic microbiome research.</title>
        <authorList>
            <person name="Poyet M."/>
            <person name="Groussin M."/>
            <person name="Gibbons S.M."/>
            <person name="Avila-Pacheco J."/>
            <person name="Jiang X."/>
            <person name="Kearney S.M."/>
            <person name="Perrotta A.R."/>
            <person name="Berdy B."/>
            <person name="Zhao S."/>
            <person name="Lieberman T.D."/>
            <person name="Swanson P.K."/>
            <person name="Smith M."/>
            <person name="Roesemann S."/>
            <person name="Alexander J.E."/>
            <person name="Rich S.A."/>
            <person name="Livny J."/>
            <person name="Vlamakis H."/>
            <person name="Clish C."/>
            <person name="Bullock K."/>
            <person name="Deik A."/>
            <person name="Scott J."/>
            <person name="Pierce K.A."/>
            <person name="Xavier R.J."/>
            <person name="Alm E.J."/>
        </authorList>
    </citation>
    <scope>NUCLEOTIDE SEQUENCE [LARGE SCALE GENOMIC DNA]</scope>
    <source>
        <strain evidence="6 15">BIOML-A1</strain>
    </source>
</reference>
<dbReference type="Proteomes" id="UP000095621">
    <property type="component" value="Unassembled WGS sequence"/>
</dbReference>
<keyword evidence="3" id="KW-0812">Transmembrane</keyword>
<evidence type="ECO:0000256" key="3">
    <source>
        <dbReference type="SAM" id="Phobius"/>
    </source>
</evidence>
<dbReference type="Proteomes" id="UP000284794">
    <property type="component" value="Unassembled WGS sequence"/>
</dbReference>
<dbReference type="InterPro" id="IPR003784">
    <property type="entry name" value="BioY"/>
</dbReference>
<dbReference type="EMBL" id="CZBU01000002">
    <property type="protein sequence ID" value="CUQ76450.1"/>
    <property type="molecule type" value="Genomic_DNA"/>
</dbReference>
<dbReference type="EMBL" id="CZBV01000001">
    <property type="protein sequence ID" value="CUQ80123.1"/>
    <property type="molecule type" value="Genomic_DNA"/>
</dbReference>
<feature type="transmembrane region" description="Helical" evidence="3">
    <location>
        <begin position="61"/>
        <end position="81"/>
    </location>
</feature>
<dbReference type="Pfam" id="PF02632">
    <property type="entry name" value="BioY"/>
    <property type="match status" value="1"/>
</dbReference>
<evidence type="ECO:0000313" key="11">
    <source>
        <dbReference type="Proteomes" id="UP000095780"/>
    </source>
</evidence>
<evidence type="ECO:0000313" key="4">
    <source>
        <dbReference type="EMBL" id="CUQ76450.1"/>
    </source>
</evidence>
<accession>A0A174Z0L7</accession>
<feature type="transmembrane region" description="Helical" evidence="3">
    <location>
        <begin position="34"/>
        <end position="54"/>
    </location>
</feature>
<proteinExistence type="inferred from homology"/>
<reference evidence="10 11" key="1">
    <citation type="submission" date="2015-09" db="EMBL/GenBank/DDBJ databases">
        <authorList>
            <consortium name="Pathogen Informatics"/>
        </authorList>
    </citation>
    <scope>NUCLEOTIDE SEQUENCE [LARGE SCALE GENOMIC DNA]</scope>
    <source>
        <strain evidence="4 10">2789STDY5834875</strain>
        <strain evidence="5 11">2789STDY5834878</strain>
    </source>
</reference>
<dbReference type="GO" id="GO:0015225">
    <property type="term" value="F:biotin transmembrane transporter activity"/>
    <property type="evidence" value="ECO:0007669"/>
    <property type="project" value="UniProtKB-UniRule"/>
</dbReference>
<gene>
    <name evidence="4" type="primary">bioY2</name>
    <name evidence="9" type="ORF">DW007_02310</name>
    <name evidence="8" type="ORF">DW811_05495</name>
    <name evidence="7" type="ORF">DW858_07550</name>
    <name evidence="4" type="ORF">ERS852490_01063</name>
    <name evidence="5" type="ORF">ERS852492_00339</name>
    <name evidence="6" type="ORF">GKE48_10425</name>
</gene>
<dbReference type="Proteomes" id="UP000285201">
    <property type="component" value="Unassembled WGS sequence"/>
</dbReference>
<feature type="transmembrane region" description="Helical" evidence="3">
    <location>
        <begin position="7"/>
        <end position="28"/>
    </location>
</feature>
<evidence type="ECO:0000313" key="6">
    <source>
        <dbReference type="EMBL" id="MSC57850.1"/>
    </source>
</evidence>
<comment type="subcellular location">
    <subcellularLocation>
        <location evidence="2">Cell membrane</location>
        <topology evidence="2">Multi-pass membrane protein</topology>
    </subcellularLocation>
</comment>
<dbReference type="PANTHER" id="PTHR34295">
    <property type="entry name" value="BIOTIN TRANSPORTER BIOY"/>
    <property type="match status" value="1"/>
</dbReference>
<reference evidence="12 13" key="2">
    <citation type="submission" date="2018-08" db="EMBL/GenBank/DDBJ databases">
        <title>A genome reference for cultivated species of the human gut microbiota.</title>
        <authorList>
            <person name="Zou Y."/>
            <person name="Xue W."/>
            <person name="Luo G."/>
        </authorList>
    </citation>
    <scope>NUCLEOTIDE SEQUENCE [LARGE SCALE GENOMIC DNA]</scope>
    <source>
        <strain evidence="9 13">AF36-7BH</strain>
        <strain evidence="8 12">AM32-2AC</strain>
        <strain evidence="7 14">AM37-3BH</strain>
    </source>
</reference>
<dbReference type="Gene3D" id="1.10.1760.20">
    <property type="match status" value="1"/>
</dbReference>
<evidence type="ECO:0000256" key="2">
    <source>
        <dbReference type="PIRNR" id="PIRNR016661"/>
    </source>
</evidence>
<dbReference type="Proteomes" id="UP000481964">
    <property type="component" value="Unassembled WGS sequence"/>
</dbReference>
<feature type="transmembrane region" description="Helical" evidence="3">
    <location>
        <begin position="142"/>
        <end position="167"/>
    </location>
</feature>
<feature type="transmembrane region" description="Helical" evidence="3">
    <location>
        <begin position="87"/>
        <end position="105"/>
    </location>
</feature>
<dbReference type="RefSeq" id="WP_022097437.1">
    <property type="nucleotide sequence ID" value="NZ_CABIXW010000001.1"/>
</dbReference>
<evidence type="ECO:0000313" key="10">
    <source>
        <dbReference type="Proteomes" id="UP000095621"/>
    </source>
</evidence>
<evidence type="ECO:0000313" key="12">
    <source>
        <dbReference type="Proteomes" id="UP000284794"/>
    </source>
</evidence>
<dbReference type="EMBL" id="QROY01000002">
    <property type="protein sequence ID" value="RHL70996.1"/>
    <property type="molecule type" value="Genomic_DNA"/>
</dbReference>
<name>A0A174Z0L7_9FIRM</name>
<dbReference type="Proteomes" id="UP000285844">
    <property type="component" value="Unassembled WGS sequence"/>
</dbReference>
<evidence type="ECO:0000313" key="5">
    <source>
        <dbReference type="EMBL" id="CUQ80123.1"/>
    </source>
</evidence>